<dbReference type="InterPro" id="IPR001509">
    <property type="entry name" value="Epimerase_deHydtase"/>
</dbReference>
<protein>
    <submittedName>
        <fullName evidence="2">NAD(P)-dependent oxidoreductase</fullName>
    </submittedName>
</protein>
<gene>
    <name evidence="2" type="ORF">JYB85_11905</name>
</gene>
<evidence type="ECO:0000313" key="3">
    <source>
        <dbReference type="Proteomes" id="UP000663207"/>
    </source>
</evidence>
<dbReference type="Pfam" id="PF01370">
    <property type="entry name" value="Epimerase"/>
    <property type="match status" value="1"/>
</dbReference>
<keyword evidence="3" id="KW-1185">Reference proteome</keyword>
<evidence type="ECO:0000259" key="1">
    <source>
        <dbReference type="Pfam" id="PF01370"/>
    </source>
</evidence>
<dbReference type="InterPro" id="IPR050177">
    <property type="entry name" value="Lipid_A_modif_metabolic_enz"/>
</dbReference>
<dbReference type="EMBL" id="CP071502">
    <property type="protein sequence ID" value="QSX36041.1"/>
    <property type="molecule type" value="Genomic_DNA"/>
</dbReference>
<dbReference type="PANTHER" id="PTHR43245:SF53">
    <property type="entry name" value="EPIMERASE-RELATED"/>
    <property type="match status" value="1"/>
</dbReference>
<dbReference type="SUPFAM" id="SSF51735">
    <property type="entry name" value="NAD(P)-binding Rossmann-fold domains"/>
    <property type="match status" value="1"/>
</dbReference>
<organism evidence="2 3">
    <name type="scientific">Shewanella sedimentimangrovi</name>
    <dbReference type="NCBI Taxonomy" id="2814293"/>
    <lineage>
        <taxon>Bacteria</taxon>
        <taxon>Pseudomonadati</taxon>
        <taxon>Pseudomonadota</taxon>
        <taxon>Gammaproteobacteria</taxon>
        <taxon>Alteromonadales</taxon>
        <taxon>Shewanellaceae</taxon>
        <taxon>Shewanella</taxon>
    </lineage>
</organism>
<dbReference type="Gene3D" id="3.40.50.720">
    <property type="entry name" value="NAD(P)-binding Rossmann-like Domain"/>
    <property type="match status" value="1"/>
</dbReference>
<dbReference type="Proteomes" id="UP000663207">
    <property type="component" value="Chromosome"/>
</dbReference>
<reference evidence="2 3" key="1">
    <citation type="submission" date="2021-03" db="EMBL/GenBank/DDBJ databases">
        <title>Novel species identification of genus Shewanella.</title>
        <authorList>
            <person name="Liu G."/>
            <person name="Zhang Q."/>
        </authorList>
    </citation>
    <scope>NUCLEOTIDE SEQUENCE [LARGE SCALE GENOMIC DNA]</scope>
    <source>
        <strain evidence="2 3">FJAT-52962</strain>
    </source>
</reference>
<sequence>MAFYTVLGGKGFIGSEVVQQLRSSGVEVFVPEKEDKRIFERNLGTVIYCVGHGDCKNNPFKVFDSNVFLLITLLKKANFDRLIYISSTRLYMNQTCSNEDSDLTISNIDERKLFNLTKLTAEEMCLKSRLNTCIVRPSNVYGLALNSPLFLPAITRDAINLGVVNMYVRPSYEKDYVSVLDVAEMIIKISKKQSVCGEIYNIASGVNVSAEQIANILQRETGCKVNWHPCESNEQFPVVSINKIREEFRFSPRNVLEDLKSMINDFKKVL</sequence>
<dbReference type="PANTHER" id="PTHR43245">
    <property type="entry name" value="BIFUNCTIONAL POLYMYXIN RESISTANCE PROTEIN ARNA"/>
    <property type="match status" value="1"/>
</dbReference>
<proteinExistence type="predicted"/>
<accession>A0ABX7QYM5</accession>
<evidence type="ECO:0000313" key="2">
    <source>
        <dbReference type="EMBL" id="QSX36041.1"/>
    </source>
</evidence>
<feature type="domain" description="NAD-dependent epimerase/dehydratase" evidence="1">
    <location>
        <begin position="5"/>
        <end position="203"/>
    </location>
</feature>
<dbReference type="CDD" id="cd08946">
    <property type="entry name" value="SDR_e"/>
    <property type="match status" value="1"/>
</dbReference>
<name>A0ABX7QYM5_9GAMM</name>
<dbReference type="RefSeq" id="WP_207379478.1">
    <property type="nucleotide sequence ID" value="NZ_CP071502.1"/>
</dbReference>
<dbReference type="InterPro" id="IPR036291">
    <property type="entry name" value="NAD(P)-bd_dom_sf"/>
</dbReference>